<accession>A0A8J6GQ12</accession>
<reference evidence="8" key="1">
    <citation type="submission" date="2020-03" db="EMBL/GenBank/DDBJ databases">
        <title>Studies in the Genomics of Life Span.</title>
        <authorList>
            <person name="Glass D."/>
        </authorList>
    </citation>
    <scope>NUCLEOTIDE SEQUENCE</scope>
    <source>
        <strain evidence="8">LTLLF</strain>
        <tissue evidence="8">Muscle</tissue>
    </source>
</reference>
<evidence type="ECO:0000256" key="4">
    <source>
        <dbReference type="ARBA" id="ARBA00023136"/>
    </source>
</evidence>
<feature type="transmembrane region" description="Helical" evidence="5">
    <location>
        <begin position="133"/>
        <end position="154"/>
    </location>
</feature>
<dbReference type="InterPro" id="IPR058842">
    <property type="entry name" value="DCST1_C"/>
</dbReference>
<dbReference type="InterPro" id="IPR012858">
    <property type="entry name" value="DC_STAMP-like"/>
</dbReference>
<feature type="domain" description="E3 ubiquitin-protein ligase DCST1-like C-terminal" evidence="7">
    <location>
        <begin position="315"/>
        <end position="357"/>
    </location>
</feature>
<keyword evidence="3 5" id="KW-1133">Transmembrane helix</keyword>
<dbReference type="Proteomes" id="UP000710432">
    <property type="component" value="Unassembled WGS sequence"/>
</dbReference>
<gene>
    <name evidence="8" type="ORF">LTLLF_131505</name>
</gene>
<dbReference type="Pfam" id="PF07782">
    <property type="entry name" value="DC_STAMP"/>
    <property type="match status" value="1"/>
</dbReference>
<dbReference type="InterPro" id="IPR051856">
    <property type="entry name" value="CSR-E3_Ligase_Protein"/>
</dbReference>
<feature type="transmembrane region" description="Helical" evidence="5">
    <location>
        <begin position="72"/>
        <end position="91"/>
    </location>
</feature>
<dbReference type="AlphaFoldDB" id="A0A8J6GQ12"/>
<evidence type="ECO:0000256" key="3">
    <source>
        <dbReference type="ARBA" id="ARBA00022989"/>
    </source>
</evidence>
<dbReference type="Pfam" id="PF26037">
    <property type="entry name" value="zf-RING_DCST1_C"/>
    <property type="match status" value="1"/>
</dbReference>
<name>A0A8J6GQ12_MICOH</name>
<evidence type="ECO:0000256" key="1">
    <source>
        <dbReference type="ARBA" id="ARBA00004141"/>
    </source>
</evidence>
<dbReference type="GO" id="GO:0016020">
    <property type="term" value="C:membrane"/>
    <property type="evidence" value="ECO:0007669"/>
    <property type="project" value="UniProtKB-SubCell"/>
</dbReference>
<comment type="subcellular location">
    <subcellularLocation>
        <location evidence="1">Membrane</location>
        <topology evidence="1">Multi-pass membrane protein</topology>
    </subcellularLocation>
</comment>
<dbReference type="PANTHER" id="PTHR21041">
    <property type="entry name" value="DENDRITIC CELL-SPECIFIC TRANSMEMBRANE PROTEIN"/>
    <property type="match status" value="1"/>
</dbReference>
<protein>
    <submittedName>
        <fullName evidence="8">DC-STAMP domain-containing protein 1</fullName>
    </submittedName>
</protein>
<evidence type="ECO:0000256" key="5">
    <source>
        <dbReference type="SAM" id="Phobius"/>
    </source>
</evidence>
<feature type="transmembrane region" description="Helical" evidence="5">
    <location>
        <begin position="221"/>
        <end position="243"/>
    </location>
</feature>
<evidence type="ECO:0000313" key="8">
    <source>
        <dbReference type="EMBL" id="KAH0515205.1"/>
    </source>
</evidence>
<evidence type="ECO:0000313" key="9">
    <source>
        <dbReference type="Proteomes" id="UP000710432"/>
    </source>
</evidence>
<evidence type="ECO:0000259" key="6">
    <source>
        <dbReference type="Pfam" id="PF07782"/>
    </source>
</evidence>
<proteinExistence type="predicted"/>
<sequence length="377" mass="43864">MEIWCHKRIPVEGNFGQTYDSLNQSIHGLYGEFSANIDIKEEKQAAVLGLSTPWEHVSVEVRDYVRQQEAHLQWTVALLHALLSCTFLLVFHASFSYMDSYNWDIRFDNIYVTTYFHQIDERRKKLARELLETLPMVLLLLVLCGLDWVLYSIFDAVRRHSFLQYSFRSSHRLEVKVEGDSMLARLLRRTIGALNTSSDTGVVESDNMPCLPQPVGMDARAYWRASLPTVLLVCLCLVQAFGYRLRRVIAAFYFPKREKKRVLFLYNELLRKRAAFTKLRRTAIVRRAHQQRAPRHHLVDTLYRWSPLLRRLTSRRCVVCQAPETPKSYVCPTPDCQAVYCGSCWDDMRRRCPVCTPLEELSSSAYSDSNDDTVYGE</sequence>
<evidence type="ECO:0000256" key="2">
    <source>
        <dbReference type="ARBA" id="ARBA00022692"/>
    </source>
</evidence>
<dbReference type="PANTHER" id="PTHR21041:SF17">
    <property type="entry name" value="E3 UBIQUITIN-PROTEIN LIGASE DCST1"/>
    <property type="match status" value="1"/>
</dbReference>
<organism evidence="8 9">
    <name type="scientific">Microtus ochrogaster</name>
    <name type="common">Prairie vole</name>
    <dbReference type="NCBI Taxonomy" id="79684"/>
    <lineage>
        <taxon>Eukaryota</taxon>
        <taxon>Metazoa</taxon>
        <taxon>Chordata</taxon>
        <taxon>Craniata</taxon>
        <taxon>Vertebrata</taxon>
        <taxon>Euteleostomi</taxon>
        <taxon>Mammalia</taxon>
        <taxon>Eutheria</taxon>
        <taxon>Euarchontoglires</taxon>
        <taxon>Glires</taxon>
        <taxon>Rodentia</taxon>
        <taxon>Myomorpha</taxon>
        <taxon>Muroidea</taxon>
        <taxon>Cricetidae</taxon>
        <taxon>Arvicolinae</taxon>
        <taxon>Microtus</taxon>
    </lineage>
</organism>
<keyword evidence="4 5" id="KW-0472">Membrane</keyword>
<comment type="caution">
    <text evidence="8">The sequence shown here is derived from an EMBL/GenBank/DDBJ whole genome shotgun (WGS) entry which is preliminary data.</text>
</comment>
<keyword evidence="2 5" id="KW-0812">Transmembrane</keyword>
<feature type="domain" description="Dendritic cell-specific transmembrane protein-like" evidence="6">
    <location>
        <begin position="123"/>
        <end position="266"/>
    </location>
</feature>
<evidence type="ECO:0000259" key="7">
    <source>
        <dbReference type="Pfam" id="PF26037"/>
    </source>
</evidence>
<dbReference type="EMBL" id="JAATJU010020959">
    <property type="protein sequence ID" value="KAH0515205.1"/>
    <property type="molecule type" value="Genomic_DNA"/>
</dbReference>